<evidence type="ECO:0000256" key="1">
    <source>
        <dbReference type="SAM" id="Phobius"/>
    </source>
</evidence>
<dbReference type="Proteomes" id="UP000758168">
    <property type="component" value="Unassembled WGS sequence"/>
</dbReference>
<evidence type="ECO:0000313" key="3">
    <source>
        <dbReference type="Proteomes" id="UP000758168"/>
    </source>
</evidence>
<protein>
    <recommendedName>
        <fullName evidence="4">DUF2550 family protein</fullName>
    </recommendedName>
</protein>
<evidence type="ECO:0000313" key="2">
    <source>
        <dbReference type="EMBL" id="MBP2415634.1"/>
    </source>
</evidence>
<keyword evidence="1" id="KW-1133">Transmembrane helix</keyword>
<keyword evidence="3" id="KW-1185">Reference proteome</keyword>
<evidence type="ECO:0008006" key="4">
    <source>
        <dbReference type="Google" id="ProtNLM"/>
    </source>
</evidence>
<dbReference type="InterPro" id="IPR019675">
    <property type="entry name" value="DUF2550"/>
</dbReference>
<organism evidence="2 3">
    <name type="scientific">Microlunatus capsulatus</name>
    <dbReference type="NCBI Taxonomy" id="99117"/>
    <lineage>
        <taxon>Bacteria</taxon>
        <taxon>Bacillati</taxon>
        <taxon>Actinomycetota</taxon>
        <taxon>Actinomycetes</taxon>
        <taxon>Propionibacteriales</taxon>
        <taxon>Propionibacteriaceae</taxon>
        <taxon>Microlunatus</taxon>
    </lineage>
</organism>
<dbReference type="Pfam" id="PF10739">
    <property type="entry name" value="DUF2550"/>
    <property type="match status" value="1"/>
</dbReference>
<keyword evidence="1" id="KW-0812">Transmembrane</keyword>
<reference evidence="2 3" key="1">
    <citation type="submission" date="2021-03" db="EMBL/GenBank/DDBJ databases">
        <title>Sequencing the genomes of 1000 actinobacteria strains.</title>
        <authorList>
            <person name="Klenk H.-P."/>
        </authorList>
    </citation>
    <scope>NUCLEOTIDE SEQUENCE [LARGE SCALE GENOMIC DNA]</scope>
    <source>
        <strain evidence="2 3">DSM 12936</strain>
    </source>
</reference>
<gene>
    <name evidence="2" type="ORF">JOF54_000556</name>
</gene>
<dbReference type="EMBL" id="JAGIOB010000001">
    <property type="protein sequence ID" value="MBP2415634.1"/>
    <property type="molecule type" value="Genomic_DNA"/>
</dbReference>
<keyword evidence="1" id="KW-0472">Membrane</keyword>
<feature type="transmembrane region" description="Helical" evidence="1">
    <location>
        <begin position="6"/>
        <end position="28"/>
    </location>
</feature>
<sequence>MMDGWWGIAEALGLVVVLLALALVLLAVRRRYLARQGGTFECSLRLSTTTPGAGWVLGVGRYNGGQLEWFRFFSYSWRPRKSFPRREVRVLETRDPDPVEAVSLYAEQRIVSFEVVGDPGDAEWSLALSPDSLTGLLSWLEAAPPGLSRLP</sequence>
<proteinExistence type="predicted"/>
<dbReference type="RefSeq" id="WP_210052782.1">
    <property type="nucleotide sequence ID" value="NZ_BAAAMH010000022.1"/>
</dbReference>
<comment type="caution">
    <text evidence="2">The sequence shown here is derived from an EMBL/GenBank/DDBJ whole genome shotgun (WGS) entry which is preliminary data.</text>
</comment>
<name>A0ABS4Z3S8_9ACTN</name>
<accession>A0ABS4Z3S8</accession>